<evidence type="ECO:0000313" key="2">
    <source>
        <dbReference type="EMBL" id="GLR73088.1"/>
    </source>
</evidence>
<dbReference type="Gene3D" id="2.30.42.10">
    <property type="match status" value="1"/>
</dbReference>
<proteinExistence type="predicted"/>
<protein>
    <recommendedName>
        <fullName evidence="1">PDZ-like domain-containing protein</fullName>
    </recommendedName>
</protein>
<dbReference type="EMBL" id="BSOT01000019">
    <property type="protein sequence ID" value="GLR73088.1"/>
    <property type="molecule type" value="Genomic_DNA"/>
</dbReference>
<dbReference type="Pfam" id="PF13365">
    <property type="entry name" value="Trypsin_2"/>
    <property type="match status" value="1"/>
</dbReference>
<dbReference type="Gene3D" id="2.40.10.120">
    <property type="match status" value="1"/>
</dbReference>
<feature type="domain" description="PDZ-like" evidence="1">
    <location>
        <begin position="319"/>
        <end position="394"/>
    </location>
</feature>
<dbReference type="PANTHER" id="PTHR46366">
    <property type="entry name" value="PRO-APOPTOTIC SERINE PROTEASE NMA111"/>
    <property type="match status" value="1"/>
</dbReference>
<dbReference type="InterPro" id="IPR025926">
    <property type="entry name" value="PDZ-like_dom"/>
</dbReference>
<reference evidence="2" key="2">
    <citation type="submission" date="2023-01" db="EMBL/GenBank/DDBJ databases">
        <title>Draft genome sequence of Agaribacter marinus strain NBRC 110023.</title>
        <authorList>
            <person name="Sun Q."/>
            <person name="Mori K."/>
        </authorList>
    </citation>
    <scope>NUCLEOTIDE SEQUENCE</scope>
    <source>
        <strain evidence="2">NBRC 110023</strain>
    </source>
</reference>
<gene>
    <name evidence="2" type="ORF">GCM10007852_39960</name>
</gene>
<dbReference type="Pfam" id="PF12812">
    <property type="entry name" value="PDZ_1"/>
    <property type="match status" value="1"/>
</dbReference>
<organism evidence="2 3">
    <name type="scientific">Agaribacter marinus</name>
    <dbReference type="NCBI Taxonomy" id="1431249"/>
    <lineage>
        <taxon>Bacteria</taxon>
        <taxon>Pseudomonadati</taxon>
        <taxon>Pseudomonadota</taxon>
        <taxon>Gammaproteobacteria</taxon>
        <taxon>Alteromonadales</taxon>
        <taxon>Alteromonadaceae</taxon>
        <taxon>Agaribacter</taxon>
    </lineage>
</organism>
<reference evidence="2" key="1">
    <citation type="journal article" date="2014" name="Int. J. Syst. Evol. Microbiol.">
        <title>Complete genome sequence of Corynebacterium casei LMG S-19264T (=DSM 44701T), isolated from a smear-ripened cheese.</title>
        <authorList>
            <consortium name="US DOE Joint Genome Institute (JGI-PGF)"/>
            <person name="Walter F."/>
            <person name="Albersmeier A."/>
            <person name="Kalinowski J."/>
            <person name="Ruckert C."/>
        </authorList>
    </citation>
    <scope>NUCLEOTIDE SEQUENCE</scope>
    <source>
        <strain evidence="2">NBRC 110023</strain>
    </source>
</reference>
<evidence type="ECO:0000259" key="1">
    <source>
        <dbReference type="Pfam" id="PF12812"/>
    </source>
</evidence>
<sequence length="871" mass="97126">MYANNDVINAIVNIEFNKVTPWDDGYNTSGVGTGFVIDSHKGLILTNKHILNVGPVIAYGEFANKQKLQLTPIYRDPVHDYGIFQYSPEELNALKIKPIPLKPVANVGDEISLYGNDGGEALSIIQGVLSRLDRTAPNYNSTTTDYNTFYMQAALGTSGGSSGSPILNKNGHAIAINAGARNDTAAAFFLPMDMMLPVLDKILTGKNVQRGTLQTVFEYTPLNQLTEFGWNEEDIEQLNSEKPVSKGVLRITHIVKGSPADGVLQIGDILYMGENNHLLDFLSLETFLNEKVNQTVDFVVLRKKEKKQLTLSVSNLFELVPDEFIEIGRAIFIPIGLSTARLFNVPASGVLLTAPGRLFGGQGINNYARIEEINGKNIDSLNDFKHAFKNIPTNSKFSLRYRYVYNQKDQEYKKVRNLTPFFVNRHCQDDLGALLWHCKDLVLSNKTASLVTLAHGEEVKSPLVELEVFRPVEVNINREVIRKGNGVVVDIKNGLILTNKDIIDSSLSQVNALFDNGNSTSASVEAIHPYLNMVLIKADLSQIQFKNGLIPQVTKEVLTSKENVNLRGRTAHVDFETNVSIEWPIVYYGKTNFDSRDVSYIPDEFSVYTDENNTLLAVAPGYDENNGVLGIIPSELIGAFIDDYLQSRKSIFELKDKLTYLSYAGAIELGLPTEYQLPIGRKLYVEKAEELEMSGLSSGDIILDTALSANSLNSLYLLLNKKREVFSVLRNGEVIQVPINLSDSPYLNISDVIVWGGAVIHEIQTHITTPSGTREKCIRVGFRYFGAPMYTALNVDPVCILSIDQQPINSILEVKAALVGKHSGDYTSVEAIRLDKNFQYSEYQVREENYYWPSLHYIRNGTAWKFTRITK</sequence>
<dbReference type="AlphaFoldDB" id="A0AA37T6B2"/>
<evidence type="ECO:0000313" key="3">
    <source>
        <dbReference type="Proteomes" id="UP001156601"/>
    </source>
</evidence>
<comment type="caution">
    <text evidence="2">The sequence shown here is derived from an EMBL/GenBank/DDBJ whole genome shotgun (WGS) entry which is preliminary data.</text>
</comment>
<dbReference type="SUPFAM" id="SSF50494">
    <property type="entry name" value="Trypsin-like serine proteases"/>
    <property type="match status" value="2"/>
</dbReference>
<keyword evidence="3" id="KW-1185">Reference proteome</keyword>
<dbReference type="InterPro" id="IPR009003">
    <property type="entry name" value="Peptidase_S1_PA"/>
</dbReference>
<dbReference type="RefSeq" id="WP_284219506.1">
    <property type="nucleotide sequence ID" value="NZ_BSOT01000019.1"/>
</dbReference>
<dbReference type="SUPFAM" id="SSF50156">
    <property type="entry name" value="PDZ domain-like"/>
    <property type="match status" value="1"/>
</dbReference>
<dbReference type="InterPro" id="IPR043504">
    <property type="entry name" value="Peptidase_S1_PA_chymotrypsin"/>
</dbReference>
<accession>A0AA37T6B2</accession>
<dbReference type="PANTHER" id="PTHR46366:SF1">
    <property type="entry name" value="PDZ DOMAIN-CONTAINING PROTEIN C1685.05"/>
    <property type="match status" value="1"/>
</dbReference>
<dbReference type="Proteomes" id="UP001156601">
    <property type="component" value="Unassembled WGS sequence"/>
</dbReference>
<name>A0AA37T6B2_9ALTE</name>
<dbReference type="Gene3D" id="2.40.10.10">
    <property type="entry name" value="Trypsin-like serine proteases"/>
    <property type="match status" value="2"/>
</dbReference>
<dbReference type="InterPro" id="IPR036034">
    <property type="entry name" value="PDZ_sf"/>
</dbReference>